<name>A0A1W0D3R0_9NEIS</name>
<dbReference type="InterPro" id="IPR032710">
    <property type="entry name" value="NTF2-like_dom_sf"/>
</dbReference>
<sequence length="112" mass="12482">MTPATLVQQQLDAYNQRQLEGFLAVYADDVTVYRLPGAEPSLRGKAALGDFYATQRFTLPGLHAELVKRIEFGNKVIDHERVSGVAEQPFEVAAVYEIIDGKIQNVWFLAAD</sequence>
<proteinExistence type="predicted"/>
<dbReference type="Proteomes" id="UP000664349">
    <property type="component" value="Unassembled WGS sequence"/>
</dbReference>
<dbReference type="SUPFAM" id="SSF54427">
    <property type="entry name" value="NTF2-like"/>
    <property type="match status" value="1"/>
</dbReference>
<gene>
    <name evidence="3" type="ORF">B0T45_07915</name>
    <name evidence="2" type="ORF">J1C50_08600</name>
</gene>
<feature type="domain" description="SnoaL-like" evidence="1">
    <location>
        <begin position="7"/>
        <end position="104"/>
    </location>
</feature>
<organism evidence="3 4">
    <name type="scientific">Chromobacterium haemolyticum</name>
    <dbReference type="NCBI Taxonomy" id="394935"/>
    <lineage>
        <taxon>Bacteria</taxon>
        <taxon>Pseudomonadati</taxon>
        <taxon>Pseudomonadota</taxon>
        <taxon>Betaproteobacteria</taxon>
        <taxon>Neisseriales</taxon>
        <taxon>Chromobacteriaceae</taxon>
        <taxon>Chromobacterium</taxon>
    </lineage>
</organism>
<accession>A0A1W0D3R0</accession>
<dbReference type="RefSeq" id="WP_043590535.1">
    <property type="nucleotide sequence ID" value="NZ_JAEILV010000005.1"/>
</dbReference>
<evidence type="ECO:0000313" key="4">
    <source>
        <dbReference type="Proteomes" id="UP000192721"/>
    </source>
</evidence>
<dbReference type="InterPro" id="IPR008317">
    <property type="entry name" value="UCP030561"/>
</dbReference>
<protein>
    <submittedName>
        <fullName evidence="2">Nuclear transport factor 2 family protein</fullName>
    </submittedName>
    <submittedName>
        <fullName evidence="3">Steroid delta-isomerase</fullName>
    </submittedName>
</protein>
<dbReference type="EMBL" id="JAFLRD010000006">
    <property type="protein sequence ID" value="MBO0415570.1"/>
    <property type="molecule type" value="Genomic_DNA"/>
</dbReference>
<comment type="caution">
    <text evidence="3">The sequence shown here is derived from an EMBL/GenBank/DDBJ whole genome shotgun (WGS) entry which is preliminary data.</text>
</comment>
<evidence type="ECO:0000313" key="3">
    <source>
        <dbReference type="EMBL" id="OQS41651.1"/>
    </source>
</evidence>
<evidence type="ECO:0000259" key="1">
    <source>
        <dbReference type="Pfam" id="PF12680"/>
    </source>
</evidence>
<reference evidence="2 5" key="2">
    <citation type="submission" date="2021-03" db="EMBL/GenBank/DDBJ databases">
        <title>First Case of infection caused by Chromobacterium haemolyticum derived from water in China.</title>
        <authorList>
            <person name="Chen J."/>
            <person name="Liu C."/>
        </authorList>
    </citation>
    <scope>NUCLEOTIDE SEQUENCE [LARGE SCALE GENOMIC DNA]</scope>
    <source>
        <strain evidence="2 5">WJ-5</strain>
    </source>
</reference>
<dbReference type="EMBL" id="MUKV01000007">
    <property type="protein sequence ID" value="OQS41651.1"/>
    <property type="molecule type" value="Genomic_DNA"/>
</dbReference>
<keyword evidence="5" id="KW-1185">Reference proteome</keyword>
<dbReference type="AlphaFoldDB" id="A0A1W0D3R0"/>
<dbReference type="InterPro" id="IPR037401">
    <property type="entry name" value="SnoaL-like"/>
</dbReference>
<dbReference type="GO" id="GO:0016853">
    <property type="term" value="F:isomerase activity"/>
    <property type="evidence" value="ECO:0007669"/>
    <property type="project" value="UniProtKB-KW"/>
</dbReference>
<dbReference type="Gene3D" id="3.10.450.50">
    <property type="match status" value="1"/>
</dbReference>
<dbReference type="PIRSF" id="PIRSF030561">
    <property type="entry name" value="UCP030561"/>
    <property type="match status" value="1"/>
</dbReference>
<dbReference type="Proteomes" id="UP000192721">
    <property type="component" value="Unassembled WGS sequence"/>
</dbReference>
<dbReference type="Pfam" id="PF12680">
    <property type="entry name" value="SnoaL_2"/>
    <property type="match status" value="1"/>
</dbReference>
<reference evidence="3 4" key="1">
    <citation type="submission" date="2017-02" db="EMBL/GenBank/DDBJ databases">
        <title>Chromobacterium haemolyticum H5244.</title>
        <authorList>
            <person name="Gulvik C.A."/>
        </authorList>
    </citation>
    <scope>NUCLEOTIDE SEQUENCE [LARGE SCALE GENOMIC DNA]</scope>
    <source>
        <strain evidence="3 4">H5244</strain>
    </source>
</reference>
<keyword evidence="3" id="KW-0413">Isomerase</keyword>
<evidence type="ECO:0000313" key="5">
    <source>
        <dbReference type="Proteomes" id="UP000664349"/>
    </source>
</evidence>
<evidence type="ECO:0000313" key="2">
    <source>
        <dbReference type="EMBL" id="MBO0415570.1"/>
    </source>
</evidence>